<dbReference type="RefSeq" id="WP_305928404.1">
    <property type="nucleotide sequence ID" value="NZ_JAVAIL010000001.1"/>
</dbReference>
<accession>A0ABT9H4L0</accession>
<dbReference type="Proteomes" id="UP001235664">
    <property type="component" value="Unassembled WGS sequence"/>
</dbReference>
<evidence type="ECO:0000313" key="2">
    <source>
        <dbReference type="EMBL" id="MDP4538261.1"/>
    </source>
</evidence>
<evidence type="ECO:0000313" key="3">
    <source>
        <dbReference type="Proteomes" id="UP001235664"/>
    </source>
</evidence>
<dbReference type="InterPro" id="IPR018673">
    <property type="entry name" value="DUF2141"/>
</dbReference>
<reference evidence="2 3" key="1">
    <citation type="submission" date="2023-08" db="EMBL/GenBank/DDBJ databases">
        <title>genomic of DY56.</title>
        <authorList>
            <person name="Wang Y."/>
        </authorList>
    </citation>
    <scope>NUCLEOTIDE SEQUENCE [LARGE SCALE GENOMIC DNA]</scope>
    <source>
        <strain evidence="2 3">DY56-A-20</strain>
    </source>
</reference>
<feature type="signal peptide" evidence="1">
    <location>
        <begin position="1"/>
        <end position="25"/>
    </location>
</feature>
<organism evidence="2 3">
    <name type="scientific">Qipengyuania benthica</name>
    <dbReference type="NCBI Taxonomy" id="3067651"/>
    <lineage>
        <taxon>Bacteria</taxon>
        <taxon>Pseudomonadati</taxon>
        <taxon>Pseudomonadota</taxon>
        <taxon>Alphaproteobacteria</taxon>
        <taxon>Sphingomonadales</taxon>
        <taxon>Erythrobacteraceae</taxon>
        <taxon>Qipengyuania</taxon>
    </lineage>
</organism>
<keyword evidence="1" id="KW-0732">Signal</keyword>
<sequence length="163" mass="17386">MNRTFIALGGTLAIALGATAGAAQAQYRQSIAHNPAQCAAGAGPAVMVTINGVSQSRGILRVQSYRATDQDWLQKGRWINRLEMPARAGTMRVCMPLPAAGHYGIAVRHDVNNNGKTDLSTDGGAMSNNPSINIWNLGKPSYKKVGFDVGSGVERISIDMLYR</sequence>
<gene>
    <name evidence="2" type="ORF">Q9K01_01290</name>
</gene>
<comment type="caution">
    <text evidence="2">The sequence shown here is derived from an EMBL/GenBank/DDBJ whole genome shotgun (WGS) entry which is preliminary data.</text>
</comment>
<feature type="chain" id="PRO_5046589968" evidence="1">
    <location>
        <begin position="26"/>
        <end position="163"/>
    </location>
</feature>
<dbReference type="EMBL" id="JAVAIL010000001">
    <property type="protein sequence ID" value="MDP4538261.1"/>
    <property type="molecule type" value="Genomic_DNA"/>
</dbReference>
<keyword evidence="3" id="KW-1185">Reference proteome</keyword>
<protein>
    <submittedName>
        <fullName evidence="2">DUF2141 domain-containing protein</fullName>
    </submittedName>
</protein>
<proteinExistence type="predicted"/>
<name>A0ABT9H4L0_9SPHN</name>
<dbReference type="Pfam" id="PF09912">
    <property type="entry name" value="DUF2141"/>
    <property type="match status" value="1"/>
</dbReference>
<evidence type="ECO:0000256" key="1">
    <source>
        <dbReference type="SAM" id="SignalP"/>
    </source>
</evidence>